<evidence type="ECO:0000256" key="1">
    <source>
        <dbReference type="SAM" id="Phobius"/>
    </source>
</evidence>
<protein>
    <recommendedName>
        <fullName evidence="2">DUF6534 domain-containing protein</fullName>
    </recommendedName>
</protein>
<feature type="transmembrane region" description="Helical" evidence="1">
    <location>
        <begin position="92"/>
        <end position="118"/>
    </location>
</feature>
<evidence type="ECO:0000259" key="2">
    <source>
        <dbReference type="Pfam" id="PF20152"/>
    </source>
</evidence>
<evidence type="ECO:0000313" key="3">
    <source>
        <dbReference type="EMBL" id="KAF7304087.1"/>
    </source>
</evidence>
<reference evidence="3" key="1">
    <citation type="submission" date="2020-05" db="EMBL/GenBank/DDBJ databases">
        <title>Mycena genomes resolve the evolution of fungal bioluminescence.</title>
        <authorList>
            <person name="Tsai I.J."/>
        </authorList>
    </citation>
    <scope>NUCLEOTIDE SEQUENCE</scope>
    <source>
        <strain evidence="3">171206Taipei</strain>
    </source>
</reference>
<keyword evidence="1" id="KW-0812">Transmembrane</keyword>
<feature type="transmembrane region" description="Helical" evidence="1">
    <location>
        <begin position="12"/>
        <end position="36"/>
    </location>
</feature>
<sequence length="315" mass="34719">MLAGMLSAADSIGPWLVCTGLDLFFLGVISTQIVRYFDNFGKSDPRWLLSYVAGLASITCVKSCFNFALIWRKIVVQLVLWDGVPTVVPPDLVLVKLIGISAILIVSTVCYVQGYYLYRLYTMSGRNRYLVAPIALVLLSSWCLAMYTVRALKLASLGSTYLSTRTAYYIYFAMLVLGDVTLTLSTIFFLLRLRQNALPSSACLVNKLIMLIFQSALPGTSAMVVNFSVTLAFLETSQVPPASSMILSKLWAFSLMWTLNARCQHRVQLQSVCDTEGGALTPTLSRENRISASLQFRARSGALTECTCLKSESIA</sequence>
<dbReference type="PANTHER" id="PTHR40465">
    <property type="entry name" value="CHROMOSOME 1, WHOLE GENOME SHOTGUN SEQUENCE"/>
    <property type="match status" value="1"/>
</dbReference>
<dbReference type="RefSeq" id="XP_037221059.1">
    <property type="nucleotide sequence ID" value="XM_037363138.1"/>
</dbReference>
<keyword evidence="1" id="KW-1133">Transmembrane helix</keyword>
<comment type="caution">
    <text evidence="3">The sequence shown here is derived from an EMBL/GenBank/DDBJ whole genome shotgun (WGS) entry which is preliminary data.</text>
</comment>
<evidence type="ECO:0000313" key="4">
    <source>
        <dbReference type="Proteomes" id="UP000636479"/>
    </source>
</evidence>
<keyword evidence="4" id="KW-1185">Reference proteome</keyword>
<feature type="domain" description="DUF6534" evidence="2">
    <location>
        <begin position="176"/>
        <end position="262"/>
    </location>
</feature>
<dbReference type="OrthoDB" id="3043648at2759"/>
<gene>
    <name evidence="3" type="ORF">MIND_00640200</name>
</gene>
<dbReference type="Proteomes" id="UP000636479">
    <property type="component" value="Unassembled WGS sequence"/>
</dbReference>
<accession>A0A8H6SSH8</accession>
<dbReference type="PANTHER" id="PTHR40465:SF1">
    <property type="entry name" value="DUF6534 DOMAIN-CONTAINING PROTEIN"/>
    <property type="match status" value="1"/>
</dbReference>
<keyword evidence="1" id="KW-0472">Membrane</keyword>
<organism evidence="3 4">
    <name type="scientific">Mycena indigotica</name>
    <dbReference type="NCBI Taxonomy" id="2126181"/>
    <lineage>
        <taxon>Eukaryota</taxon>
        <taxon>Fungi</taxon>
        <taxon>Dikarya</taxon>
        <taxon>Basidiomycota</taxon>
        <taxon>Agaricomycotina</taxon>
        <taxon>Agaricomycetes</taxon>
        <taxon>Agaricomycetidae</taxon>
        <taxon>Agaricales</taxon>
        <taxon>Marasmiineae</taxon>
        <taxon>Mycenaceae</taxon>
        <taxon>Mycena</taxon>
    </lineage>
</organism>
<dbReference type="GeneID" id="59345654"/>
<feature type="transmembrane region" description="Helical" evidence="1">
    <location>
        <begin position="48"/>
        <end position="72"/>
    </location>
</feature>
<proteinExistence type="predicted"/>
<name>A0A8H6SSH8_9AGAR</name>
<feature type="transmembrane region" description="Helical" evidence="1">
    <location>
        <begin position="211"/>
        <end position="234"/>
    </location>
</feature>
<dbReference type="Pfam" id="PF20152">
    <property type="entry name" value="DUF6534"/>
    <property type="match status" value="1"/>
</dbReference>
<feature type="transmembrane region" description="Helical" evidence="1">
    <location>
        <begin position="169"/>
        <end position="191"/>
    </location>
</feature>
<dbReference type="InterPro" id="IPR045339">
    <property type="entry name" value="DUF6534"/>
</dbReference>
<feature type="transmembrane region" description="Helical" evidence="1">
    <location>
        <begin position="130"/>
        <end position="149"/>
    </location>
</feature>
<dbReference type="EMBL" id="JACAZF010000005">
    <property type="protein sequence ID" value="KAF7304087.1"/>
    <property type="molecule type" value="Genomic_DNA"/>
</dbReference>
<dbReference type="AlphaFoldDB" id="A0A8H6SSH8"/>